<dbReference type="InterPro" id="IPR015168">
    <property type="entry name" value="SsuA/THI5"/>
</dbReference>
<comment type="similarity">
    <text evidence="2">Belongs to the bacterial solute-binding protein SsuA/TauA family.</text>
</comment>
<organism evidence="5 6">
    <name type="scientific">Jiella sonneratiae</name>
    <dbReference type="NCBI Taxonomy" id="2816856"/>
    <lineage>
        <taxon>Bacteria</taxon>
        <taxon>Pseudomonadati</taxon>
        <taxon>Pseudomonadota</taxon>
        <taxon>Alphaproteobacteria</taxon>
        <taxon>Hyphomicrobiales</taxon>
        <taxon>Aurantimonadaceae</taxon>
        <taxon>Jiella</taxon>
    </lineage>
</organism>
<evidence type="ECO:0000256" key="1">
    <source>
        <dbReference type="ARBA" id="ARBA00004418"/>
    </source>
</evidence>
<gene>
    <name evidence="5" type="ORF">J1C47_04265</name>
</gene>
<dbReference type="PANTHER" id="PTHR30024">
    <property type="entry name" value="ALIPHATIC SULFONATES-BINDING PROTEIN-RELATED"/>
    <property type="match status" value="1"/>
</dbReference>
<dbReference type="Gene3D" id="3.40.190.10">
    <property type="entry name" value="Periplasmic binding protein-like II"/>
    <property type="match status" value="2"/>
</dbReference>
<dbReference type="EMBL" id="JAFMPY010000004">
    <property type="protein sequence ID" value="MBO0902843.1"/>
    <property type="molecule type" value="Genomic_DNA"/>
</dbReference>
<evidence type="ECO:0000313" key="5">
    <source>
        <dbReference type="EMBL" id="MBO0902843.1"/>
    </source>
</evidence>
<accession>A0ABS3J1I9</accession>
<keyword evidence="3" id="KW-0732">Signal</keyword>
<dbReference type="PANTHER" id="PTHR30024:SF47">
    <property type="entry name" value="TAURINE-BINDING PERIPLASMIC PROTEIN"/>
    <property type="match status" value="1"/>
</dbReference>
<dbReference type="Pfam" id="PF09084">
    <property type="entry name" value="NMT1"/>
    <property type="match status" value="1"/>
</dbReference>
<keyword evidence="6" id="KW-1185">Reference proteome</keyword>
<evidence type="ECO:0000256" key="2">
    <source>
        <dbReference type="ARBA" id="ARBA00010742"/>
    </source>
</evidence>
<comment type="subcellular location">
    <subcellularLocation>
        <location evidence="1">Periplasm</location>
    </subcellularLocation>
</comment>
<name>A0ABS3J1I9_9HYPH</name>
<dbReference type="PROSITE" id="PS51318">
    <property type="entry name" value="TAT"/>
    <property type="match status" value="1"/>
</dbReference>
<evidence type="ECO:0000313" key="6">
    <source>
        <dbReference type="Proteomes" id="UP000664288"/>
    </source>
</evidence>
<dbReference type="SUPFAM" id="SSF53850">
    <property type="entry name" value="Periplasmic binding protein-like II"/>
    <property type="match status" value="1"/>
</dbReference>
<evidence type="ECO:0000256" key="3">
    <source>
        <dbReference type="ARBA" id="ARBA00022729"/>
    </source>
</evidence>
<dbReference type="Proteomes" id="UP000664288">
    <property type="component" value="Unassembled WGS sequence"/>
</dbReference>
<dbReference type="InterPro" id="IPR006311">
    <property type="entry name" value="TAT_signal"/>
</dbReference>
<reference evidence="5 6" key="1">
    <citation type="submission" date="2021-03" db="EMBL/GenBank/DDBJ databases">
        <title>Whole genome sequence of Jiella sp. MQZ13P-4.</title>
        <authorList>
            <person name="Tuo L."/>
        </authorList>
    </citation>
    <scope>NUCLEOTIDE SEQUENCE [LARGE SCALE GENOMIC DNA]</scope>
    <source>
        <strain evidence="5 6">MQZ13P-4</strain>
    </source>
</reference>
<sequence length="349" mass="38060">MNDTAFRLSRRRVLEMCAGAGLAAALRPGLALAQSAKDLPKLSYPVNIVNTGSNATLVLQKLLENLNYLDEFNVETKTINVQDGSKLIGSLLSGGNDICLLSGFSQVLPAIEKGATLKLVAGANILIAQALYTSNPDVKSVKDLRGKTIGTGAPGALLHEMMVALLRKHGVDPSEVQFVNIGSSGAVFKSVAAGRVDAGPAMTDVYDQQEKYGVRAIADFWSELPDYPYQGSYASEQAIADKRDGLVRVLAAYCKMYRFMMDDPKAPEAFMDAYRSIIRTGDEDQGEMMIRFTREKKTYARDLMLTPKQIDYMQDLNLELGIQKERLAFDKVADMSLAKDAVALVEGRA</sequence>
<proteinExistence type="inferred from homology"/>
<feature type="domain" description="SsuA/THI5-like" evidence="4">
    <location>
        <begin position="67"/>
        <end position="265"/>
    </location>
</feature>
<comment type="caution">
    <text evidence="5">The sequence shown here is derived from an EMBL/GenBank/DDBJ whole genome shotgun (WGS) entry which is preliminary data.</text>
</comment>
<evidence type="ECO:0000259" key="4">
    <source>
        <dbReference type="Pfam" id="PF09084"/>
    </source>
</evidence>
<dbReference type="RefSeq" id="WP_207349494.1">
    <property type="nucleotide sequence ID" value="NZ_JAFMPY010000004.1"/>
</dbReference>
<protein>
    <submittedName>
        <fullName evidence="5">ABC transporter substrate-binding protein</fullName>
    </submittedName>
</protein>